<keyword evidence="2" id="KW-0378">Hydrolase</keyword>
<evidence type="ECO:0000313" key="3">
    <source>
        <dbReference type="Proteomes" id="UP000254841"/>
    </source>
</evidence>
<evidence type="ECO:0000259" key="1">
    <source>
        <dbReference type="SMART" id="SM00382"/>
    </source>
</evidence>
<dbReference type="InterPro" id="IPR003593">
    <property type="entry name" value="AAA+_ATPase"/>
</dbReference>
<dbReference type="GO" id="GO:0004519">
    <property type="term" value="F:endonuclease activity"/>
    <property type="evidence" value="ECO:0007669"/>
    <property type="project" value="UniProtKB-KW"/>
</dbReference>
<dbReference type="PANTHER" id="PTHR37291">
    <property type="entry name" value="5-METHYLCYTOSINE-SPECIFIC RESTRICTION ENZYME B"/>
    <property type="match status" value="1"/>
</dbReference>
<reference evidence="2 3" key="1">
    <citation type="submission" date="2018-06" db="EMBL/GenBank/DDBJ databases">
        <authorList>
            <consortium name="Pathogen Informatics"/>
            <person name="Doyle S."/>
        </authorList>
    </citation>
    <scope>NUCLEOTIDE SEQUENCE [LARGE SCALE GENOMIC DNA]</scope>
    <source>
        <strain evidence="2 3">NCTC12410</strain>
    </source>
</reference>
<dbReference type="SMART" id="SM00382">
    <property type="entry name" value="AAA"/>
    <property type="match status" value="1"/>
</dbReference>
<sequence>MENRKAFLEFQQKWSLERVQNMVLDEYTSIGGSNRDDFCYWLESKLDKIGSIWGGSAFKFGIYRCNKIEKDRIEGKRKYESGYAWLIKYGDTKEQAFATIKSKIIEIIKASKANDLGQIDSIDFSPAIKWKIAFHYQNIDDFKIIDIFQKEMLENIAEYELGDRSLTIPQIHQSILGNRRWDLEALQNRARELWTKYAENGEQSTEYIERQEIPTPKKNIPLNQILYGPPGTGKTYHTIDKALEILCERGEIDSIPQERDEKKKIFNAFINDEQIGFVTFHQSYGYEDFVEGIRPRLSGENDESQISEKMEYEIRDGIFKSMCKKASENYEKPYILIIDEINRGNISKILGELITLLEPSKRKGNDEALEVKLPYSQESFSVPNNLYIIGTMNTADRSIALLDTALRRRFEFIEMLPDSSKLSTNCDGINLQKLLEAMNTRIEFLLDRERSIGHAFFIGVTNLNDLQAVFKHKILPLLQEYFYDDYAKINAVLNNNKMLKSQTMNDVKISLSEEFVDREKQIWKITDSSEWSMDTFQTMYKDTQSS</sequence>
<evidence type="ECO:0000313" key="2">
    <source>
        <dbReference type="EMBL" id="STO97685.1"/>
    </source>
</evidence>
<dbReference type="RefSeq" id="WP_115012343.1">
    <property type="nucleotide sequence ID" value="NZ_UGHV01000001.1"/>
</dbReference>
<proteinExistence type="predicted"/>
<dbReference type="OrthoDB" id="9781481at2"/>
<keyword evidence="2" id="KW-0540">Nuclease</keyword>
<dbReference type="REBASE" id="431205">
    <property type="entry name" value="Hca12410McrBCP"/>
</dbReference>
<gene>
    <name evidence="2" type="primary">mcrB</name>
    <name evidence="2" type="ORF">NCTC12410_01520</name>
</gene>
<dbReference type="PANTHER" id="PTHR37291:SF1">
    <property type="entry name" value="TYPE IV METHYL-DIRECTED RESTRICTION ENZYME ECOKMCRB SUBUNIT"/>
    <property type="match status" value="1"/>
</dbReference>
<dbReference type="InterPro" id="IPR027417">
    <property type="entry name" value="P-loop_NTPase"/>
</dbReference>
<organism evidence="2 3">
    <name type="scientific">Helicobacter canis</name>
    <dbReference type="NCBI Taxonomy" id="29419"/>
    <lineage>
        <taxon>Bacteria</taxon>
        <taxon>Pseudomonadati</taxon>
        <taxon>Campylobacterota</taxon>
        <taxon>Epsilonproteobacteria</taxon>
        <taxon>Campylobacterales</taxon>
        <taxon>Helicobacteraceae</taxon>
        <taxon>Helicobacter</taxon>
    </lineage>
</organism>
<dbReference type="GO" id="GO:0005524">
    <property type="term" value="F:ATP binding"/>
    <property type="evidence" value="ECO:0007669"/>
    <property type="project" value="InterPro"/>
</dbReference>
<dbReference type="InterPro" id="IPR052934">
    <property type="entry name" value="Methyl-DNA_Rec/Restrict_Enz"/>
</dbReference>
<feature type="domain" description="AAA+ ATPase" evidence="1">
    <location>
        <begin position="220"/>
        <end position="420"/>
    </location>
</feature>
<dbReference type="SUPFAM" id="SSF52540">
    <property type="entry name" value="P-loop containing nucleoside triphosphate hydrolases"/>
    <property type="match status" value="1"/>
</dbReference>
<dbReference type="Pfam" id="PF07728">
    <property type="entry name" value="AAA_5"/>
    <property type="match status" value="1"/>
</dbReference>
<accession>A0A377J5V9</accession>
<dbReference type="EC" id="3.1.21.-" evidence="2"/>
<dbReference type="AlphaFoldDB" id="A0A377J5V9"/>
<protein>
    <submittedName>
        <fullName evidence="2">Endonuclease</fullName>
        <ecNumber evidence="2">3.1.21.-</ecNumber>
    </submittedName>
</protein>
<dbReference type="InterPro" id="IPR011704">
    <property type="entry name" value="ATPase_dyneun-rel_AAA"/>
</dbReference>
<keyword evidence="2" id="KW-0255">Endonuclease</keyword>
<dbReference type="GO" id="GO:0016887">
    <property type="term" value="F:ATP hydrolysis activity"/>
    <property type="evidence" value="ECO:0007669"/>
    <property type="project" value="InterPro"/>
</dbReference>
<dbReference type="EMBL" id="UGHV01000001">
    <property type="protein sequence ID" value="STO97685.1"/>
    <property type="molecule type" value="Genomic_DNA"/>
</dbReference>
<dbReference type="Proteomes" id="UP000254841">
    <property type="component" value="Unassembled WGS sequence"/>
</dbReference>
<name>A0A377J5V9_9HELI</name>
<dbReference type="Gene3D" id="3.40.50.300">
    <property type="entry name" value="P-loop containing nucleotide triphosphate hydrolases"/>
    <property type="match status" value="1"/>
</dbReference>